<reference evidence="2" key="1">
    <citation type="submission" date="2023-03" db="EMBL/GenBank/DDBJ databases">
        <title>Massive genome expansion in bonnet fungi (Mycena s.s.) driven by repeated elements and novel gene families across ecological guilds.</title>
        <authorList>
            <consortium name="Lawrence Berkeley National Laboratory"/>
            <person name="Harder C.B."/>
            <person name="Miyauchi S."/>
            <person name="Viragh M."/>
            <person name="Kuo A."/>
            <person name="Thoen E."/>
            <person name="Andreopoulos B."/>
            <person name="Lu D."/>
            <person name="Skrede I."/>
            <person name="Drula E."/>
            <person name="Henrissat B."/>
            <person name="Morin E."/>
            <person name="Kohler A."/>
            <person name="Barry K."/>
            <person name="LaButti K."/>
            <person name="Morin E."/>
            <person name="Salamov A."/>
            <person name="Lipzen A."/>
            <person name="Mereny Z."/>
            <person name="Hegedus B."/>
            <person name="Baldrian P."/>
            <person name="Stursova M."/>
            <person name="Weitz H."/>
            <person name="Taylor A."/>
            <person name="Grigoriev I.V."/>
            <person name="Nagy L.G."/>
            <person name="Martin F."/>
            <person name="Kauserud H."/>
        </authorList>
    </citation>
    <scope>NUCLEOTIDE SEQUENCE</scope>
    <source>
        <strain evidence="2">CBHHK002</strain>
    </source>
</reference>
<dbReference type="Pfam" id="PF14087">
    <property type="entry name" value="DUF4267"/>
    <property type="match status" value="1"/>
</dbReference>
<feature type="transmembrane region" description="Helical" evidence="1">
    <location>
        <begin position="79"/>
        <end position="98"/>
    </location>
</feature>
<sequence>MIPFGHIPPLFVAAALTFGGLFPFFDSPGAILEFGLPDHVAASSPAQSVMILSSGRGTAIGLALLMFYYRRNYSAFDTVMATLFYVGVVDGYVCWLEGVSGKALFRFGSGVLISGWGFLGLTSRLS</sequence>
<dbReference type="EMBL" id="JARIHO010000008">
    <property type="protein sequence ID" value="KAJ7356623.1"/>
    <property type="molecule type" value="Genomic_DNA"/>
</dbReference>
<dbReference type="Proteomes" id="UP001218218">
    <property type="component" value="Unassembled WGS sequence"/>
</dbReference>
<comment type="caution">
    <text evidence="2">The sequence shown here is derived from an EMBL/GenBank/DDBJ whole genome shotgun (WGS) entry which is preliminary data.</text>
</comment>
<organism evidence="2 3">
    <name type="scientific">Mycena albidolilacea</name>
    <dbReference type="NCBI Taxonomy" id="1033008"/>
    <lineage>
        <taxon>Eukaryota</taxon>
        <taxon>Fungi</taxon>
        <taxon>Dikarya</taxon>
        <taxon>Basidiomycota</taxon>
        <taxon>Agaricomycotina</taxon>
        <taxon>Agaricomycetes</taxon>
        <taxon>Agaricomycetidae</taxon>
        <taxon>Agaricales</taxon>
        <taxon>Marasmiineae</taxon>
        <taxon>Mycenaceae</taxon>
        <taxon>Mycena</taxon>
    </lineage>
</organism>
<dbReference type="InterPro" id="IPR025363">
    <property type="entry name" value="DUF4267"/>
</dbReference>
<gene>
    <name evidence="2" type="ORF">DFH08DRAFT_849556</name>
</gene>
<accession>A0AAD7AEH4</accession>
<keyword evidence="1" id="KW-1133">Transmembrane helix</keyword>
<evidence type="ECO:0000313" key="2">
    <source>
        <dbReference type="EMBL" id="KAJ7356623.1"/>
    </source>
</evidence>
<keyword evidence="1" id="KW-0472">Membrane</keyword>
<keyword evidence="3" id="KW-1185">Reference proteome</keyword>
<evidence type="ECO:0000256" key="1">
    <source>
        <dbReference type="SAM" id="Phobius"/>
    </source>
</evidence>
<evidence type="ECO:0000313" key="3">
    <source>
        <dbReference type="Proteomes" id="UP001218218"/>
    </source>
</evidence>
<protein>
    <submittedName>
        <fullName evidence="2">Uncharacterized protein</fullName>
    </submittedName>
</protein>
<dbReference type="AlphaFoldDB" id="A0AAD7AEH4"/>
<feature type="transmembrane region" description="Helical" evidence="1">
    <location>
        <begin position="104"/>
        <end position="122"/>
    </location>
</feature>
<feature type="transmembrane region" description="Helical" evidence="1">
    <location>
        <begin position="7"/>
        <end position="25"/>
    </location>
</feature>
<proteinExistence type="predicted"/>
<name>A0AAD7AEH4_9AGAR</name>
<keyword evidence="1" id="KW-0812">Transmembrane</keyword>